<feature type="active site" description="Cysteine persulfide intermediate" evidence="3">
    <location>
        <position position="103"/>
    </location>
</feature>
<comment type="similarity">
    <text evidence="3">Belongs to the FdhD family.</text>
</comment>
<evidence type="ECO:0000313" key="4">
    <source>
        <dbReference type="EMBL" id="AZN70203.1"/>
    </source>
</evidence>
<organism evidence="4 5">
    <name type="scientific">Georhizobium profundi</name>
    <dbReference type="NCBI Taxonomy" id="2341112"/>
    <lineage>
        <taxon>Bacteria</taxon>
        <taxon>Pseudomonadati</taxon>
        <taxon>Pseudomonadota</taxon>
        <taxon>Alphaproteobacteria</taxon>
        <taxon>Hyphomicrobiales</taxon>
        <taxon>Rhizobiaceae</taxon>
        <taxon>Georhizobium</taxon>
    </lineage>
</organism>
<dbReference type="GO" id="GO:0006777">
    <property type="term" value="P:Mo-molybdopterin cofactor biosynthetic process"/>
    <property type="evidence" value="ECO:0007669"/>
    <property type="project" value="UniProtKB-UniRule"/>
</dbReference>
<dbReference type="AlphaFoldDB" id="A0A3Q8XNQ4"/>
<dbReference type="KEGG" id="abaw:D5400_01950"/>
<dbReference type="InterPro" id="IPR003786">
    <property type="entry name" value="FdhD"/>
</dbReference>
<keyword evidence="5" id="KW-1185">Reference proteome</keyword>
<proteinExistence type="inferred from homology"/>
<dbReference type="HAMAP" id="MF_00187">
    <property type="entry name" value="FdhD"/>
    <property type="match status" value="1"/>
</dbReference>
<keyword evidence="2 3" id="KW-0501">Molybdenum cofactor biosynthesis</keyword>
<comment type="subcellular location">
    <subcellularLocation>
        <location evidence="3">Cytoplasm</location>
    </subcellularLocation>
</comment>
<evidence type="ECO:0000313" key="5">
    <source>
        <dbReference type="Proteomes" id="UP000268192"/>
    </source>
</evidence>
<dbReference type="OrthoDB" id="3197277at2"/>
<comment type="caution">
    <text evidence="3">Lacks conserved residue(s) required for the propagation of feature annotation.</text>
</comment>
<dbReference type="GO" id="GO:0016783">
    <property type="term" value="F:sulfurtransferase activity"/>
    <property type="evidence" value="ECO:0007669"/>
    <property type="project" value="InterPro"/>
</dbReference>
<dbReference type="GO" id="GO:0005737">
    <property type="term" value="C:cytoplasm"/>
    <property type="evidence" value="ECO:0007669"/>
    <property type="project" value="UniProtKB-SubCell"/>
</dbReference>
<dbReference type="Proteomes" id="UP000268192">
    <property type="component" value="Chromosome"/>
</dbReference>
<keyword evidence="1 3" id="KW-0963">Cytoplasm</keyword>
<dbReference type="Gene3D" id="3.10.20.10">
    <property type="match status" value="1"/>
</dbReference>
<reference evidence="4 5" key="1">
    <citation type="submission" date="2018-09" db="EMBL/GenBank/DDBJ databases">
        <title>Marinorhizobium profundi gen. nov., sp. nov., isolated from a deep-sea sediment sample from the New Britain Trench and proposal of Marinorhizobiaceae fam. nov. in the order Rhizobiales of the class Alphaproteobacteria.</title>
        <authorList>
            <person name="Cao J."/>
        </authorList>
    </citation>
    <scope>NUCLEOTIDE SEQUENCE [LARGE SCALE GENOMIC DNA]</scope>
    <source>
        <strain evidence="4 5">WS11</strain>
    </source>
</reference>
<dbReference type="NCBIfam" id="TIGR00129">
    <property type="entry name" value="fdhD_narQ"/>
    <property type="match status" value="1"/>
</dbReference>
<name>A0A3Q8XNQ4_9HYPH</name>
<evidence type="ECO:0000256" key="2">
    <source>
        <dbReference type="ARBA" id="ARBA00023150"/>
    </source>
</evidence>
<dbReference type="EMBL" id="CP032509">
    <property type="protein sequence ID" value="AZN70203.1"/>
    <property type="molecule type" value="Genomic_DNA"/>
</dbReference>
<dbReference type="PIRSF" id="PIRSF015626">
    <property type="entry name" value="FdhD"/>
    <property type="match status" value="1"/>
</dbReference>
<gene>
    <name evidence="3 4" type="primary">fdhD</name>
    <name evidence="4" type="ORF">D5400_01950</name>
</gene>
<comment type="function">
    <text evidence="3">Required for formate dehydrogenase (FDH) activity. Acts as a sulfur carrier protein that transfers sulfur from IscS to the molybdenum cofactor prior to its insertion into FDH.</text>
</comment>
<evidence type="ECO:0000256" key="1">
    <source>
        <dbReference type="ARBA" id="ARBA00022490"/>
    </source>
</evidence>
<dbReference type="GO" id="GO:0097163">
    <property type="term" value="F:sulfur carrier activity"/>
    <property type="evidence" value="ECO:0007669"/>
    <property type="project" value="UniProtKB-UniRule"/>
</dbReference>
<dbReference type="PANTHER" id="PTHR30592">
    <property type="entry name" value="FORMATE DEHYDROGENASE"/>
    <property type="match status" value="1"/>
</dbReference>
<dbReference type="Pfam" id="PF02634">
    <property type="entry name" value="FdhD-NarQ"/>
    <property type="match status" value="1"/>
</dbReference>
<dbReference type="RefSeq" id="WP_126007150.1">
    <property type="nucleotide sequence ID" value="NZ_CP032509.1"/>
</dbReference>
<dbReference type="InterPro" id="IPR016193">
    <property type="entry name" value="Cytidine_deaminase-like"/>
</dbReference>
<evidence type="ECO:0000256" key="3">
    <source>
        <dbReference type="HAMAP-Rule" id="MF_00187"/>
    </source>
</evidence>
<dbReference type="Gene3D" id="3.40.140.10">
    <property type="entry name" value="Cytidine Deaminase, domain 2"/>
    <property type="match status" value="1"/>
</dbReference>
<sequence>MEAASRLSNTYPRDVLASLPDEVPVSITCNGSSQAVMMATPRDVEDFAWGFALSEGFIQSPDDVDWFDVLQHDNGIEARFWLKAERAADLGARRRKMAGPVGCGLCGIDSLQEAMRPLPRMEAGGVRLSVAAIHEARAELRVHQPLRDETRGLHAAGFMHPGLGILLAREDVGRHNALDKLCGAMFRCGIETAAGAVIITSRISVDLVQKCVISGIPALIAMSTPTRAAVTVAEAAGLTLAAFNHGDIEIYANAHRISD</sequence>
<accession>A0A3Q8XNQ4</accession>
<keyword evidence="4" id="KW-0808">Transferase</keyword>
<dbReference type="SUPFAM" id="SSF53927">
    <property type="entry name" value="Cytidine deaminase-like"/>
    <property type="match status" value="1"/>
</dbReference>
<protein>
    <recommendedName>
        <fullName evidence="3">Sulfur carrier protein FdhD</fullName>
    </recommendedName>
</protein>
<dbReference type="PANTHER" id="PTHR30592:SF1">
    <property type="entry name" value="SULFUR CARRIER PROTEIN FDHD"/>
    <property type="match status" value="1"/>
</dbReference>